<keyword evidence="8" id="KW-1185">Reference proteome</keyword>
<feature type="domain" description="C2H2-type" evidence="6">
    <location>
        <begin position="199"/>
        <end position="223"/>
    </location>
</feature>
<dbReference type="PANTHER" id="PTHR24409:SF356">
    <property type="entry name" value="C2H2 FINGER DOMAIN TRANSCRIPTION FACTOR (EUROFUNG)"/>
    <property type="match status" value="1"/>
</dbReference>
<evidence type="ECO:0000256" key="3">
    <source>
        <dbReference type="ARBA" id="ARBA00022771"/>
    </source>
</evidence>
<dbReference type="OrthoDB" id="6077919at2759"/>
<keyword evidence="2" id="KW-0677">Repeat</keyword>
<dbReference type="AlphaFoldDB" id="A0A9P5DWC0"/>
<dbReference type="Gene3D" id="3.30.160.60">
    <property type="entry name" value="Classic Zinc Finger"/>
    <property type="match status" value="3"/>
</dbReference>
<dbReference type="SMART" id="SM00355">
    <property type="entry name" value="ZnF_C2H2"/>
    <property type="match status" value="7"/>
</dbReference>
<dbReference type="GO" id="GO:0008270">
    <property type="term" value="F:zinc ion binding"/>
    <property type="evidence" value="ECO:0007669"/>
    <property type="project" value="UniProtKB-KW"/>
</dbReference>
<dbReference type="EMBL" id="PVQB02000473">
    <property type="protein sequence ID" value="KAF4336733.1"/>
    <property type="molecule type" value="Genomic_DNA"/>
</dbReference>
<dbReference type="PROSITE" id="PS50157">
    <property type="entry name" value="ZINC_FINGER_C2H2_2"/>
    <property type="match status" value="3"/>
</dbReference>
<feature type="domain" description="C2H2-type" evidence="6">
    <location>
        <begin position="96"/>
        <end position="125"/>
    </location>
</feature>
<reference evidence="7" key="1">
    <citation type="journal article" date="2017" name="Mycologia">
        <title>Fusarium algeriense, sp. nov., a novel toxigenic crown rot pathogen of durum wheat from Algeria is nested in the Fusarium burgessii species complex.</title>
        <authorList>
            <person name="Laraba I."/>
            <person name="Keddad A."/>
            <person name="Boureghda H."/>
            <person name="Abdallah N."/>
            <person name="Vaughan M.M."/>
            <person name="Proctor R.H."/>
            <person name="Busman M."/>
            <person name="O'Donnell K."/>
        </authorList>
    </citation>
    <scope>NUCLEOTIDE SEQUENCE</scope>
    <source>
        <strain evidence="7">NRRL 25174</strain>
    </source>
</reference>
<evidence type="ECO:0000256" key="1">
    <source>
        <dbReference type="ARBA" id="ARBA00022723"/>
    </source>
</evidence>
<dbReference type="InterPro" id="IPR041661">
    <property type="entry name" value="ZN622/Rei1/Reh1_Znf-C2H2"/>
</dbReference>
<protein>
    <submittedName>
        <fullName evidence="7">Zinc finger protein</fullName>
    </submittedName>
</protein>
<evidence type="ECO:0000256" key="4">
    <source>
        <dbReference type="ARBA" id="ARBA00022833"/>
    </source>
</evidence>
<dbReference type="InterPro" id="IPR036236">
    <property type="entry name" value="Znf_C2H2_sf"/>
</dbReference>
<evidence type="ECO:0000259" key="6">
    <source>
        <dbReference type="PROSITE" id="PS50157"/>
    </source>
</evidence>
<evidence type="ECO:0000313" key="7">
    <source>
        <dbReference type="EMBL" id="KAF4336733.1"/>
    </source>
</evidence>
<evidence type="ECO:0000256" key="2">
    <source>
        <dbReference type="ARBA" id="ARBA00022737"/>
    </source>
</evidence>
<name>A0A9P5DWC0_9HYPO</name>
<dbReference type="Pfam" id="PF12171">
    <property type="entry name" value="zf-C2H2_jaz"/>
    <property type="match status" value="1"/>
</dbReference>
<dbReference type="GO" id="GO:0000977">
    <property type="term" value="F:RNA polymerase II transcription regulatory region sequence-specific DNA binding"/>
    <property type="evidence" value="ECO:0007669"/>
    <property type="project" value="TreeGrafter"/>
</dbReference>
<proteinExistence type="predicted"/>
<dbReference type="PROSITE" id="PS00028">
    <property type="entry name" value="ZINC_FINGER_C2H2_1"/>
    <property type="match status" value="3"/>
</dbReference>
<gene>
    <name evidence="7" type="ORF">FBEOM_9401</name>
</gene>
<accession>A0A9P5DWC0</accession>
<dbReference type="SMART" id="SM00451">
    <property type="entry name" value="ZnF_U1"/>
    <property type="match status" value="2"/>
</dbReference>
<keyword evidence="4" id="KW-0862">Zinc</keyword>
<comment type="caution">
    <text evidence="7">The sequence shown here is derived from an EMBL/GenBank/DDBJ whole genome shotgun (WGS) entry which is preliminary data.</text>
</comment>
<sequence>MPFACGTCWKTWSSWRSRDQHVADTSHEVPDFECETCDRYFKTRPAVEQHMSALGHWAESASNSSEESSYYCDFEYCDEEFRSADELSNHEINDHLYCDPCGRSFKHLNSIKMHLRSRVHQGENQPCPFCGHLYVTAAGVFQHLENNGCPKAPLSRMMVYEAVKKRDPNGSLTMKLLSWSKSGDFEATERSWNATTSTFDCSLCRASFQSLKSLNQHLQSPKHGQKLYHCPKKDCCKKFSTLAAVTNHLESEQCNFMRFEDVQKAASRIFDPGRMISF</sequence>
<reference evidence="7" key="2">
    <citation type="submission" date="2020-02" db="EMBL/GenBank/DDBJ databases">
        <title>Identification and distribution of gene clusters putatively required for synthesis of sphingolipid metabolism inhibitors in phylogenetically diverse species of the filamentous fungus Fusarium.</title>
        <authorList>
            <person name="Kim H.-S."/>
            <person name="Busman M."/>
            <person name="Brown D.W."/>
            <person name="Divon H."/>
            <person name="Uhlig S."/>
            <person name="Proctor R.H."/>
        </authorList>
    </citation>
    <scope>NUCLEOTIDE SEQUENCE</scope>
    <source>
        <strain evidence="7">NRRL 25174</strain>
    </source>
</reference>
<dbReference type="InterPro" id="IPR003604">
    <property type="entry name" value="Matrin/U1-like-C_Znf_C2H2"/>
</dbReference>
<keyword evidence="1" id="KW-0479">Metal-binding</keyword>
<dbReference type="PANTHER" id="PTHR24409">
    <property type="entry name" value="ZINC FINGER PROTEIN 142"/>
    <property type="match status" value="1"/>
</dbReference>
<dbReference type="GO" id="GO:0000981">
    <property type="term" value="F:DNA-binding transcription factor activity, RNA polymerase II-specific"/>
    <property type="evidence" value="ECO:0007669"/>
    <property type="project" value="TreeGrafter"/>
</dbReference>
<evidence type="ECO:0000256" key="5">
    <source>
        <dbReference type="PROSITE-ProRule" id="PRU00042"/>
    </source>
</evidence>
<dbReference type="SUPFAM" id="SSF57667">
    <property type="entry name" value="beta-beta-alpha zinc fingers"/>
    <property type="match status" value="3"/>
</dbReference>
<dbReference type="Pfam" id="PF12874">
    <property type="entry name" value="zf-met"/>
    <property type="match status" value="1"/>
</dbReference>
<dbReference type="GO" id="GO:0005634">
    <property type="term" value="C:nucleus"/>
    <property type="evidence" value="ECO:0007669"/>
    <property type="project" value="TreeGrafter"/>
</dbReference>
<feature type="domain" description="C2H2-type" evidence="6">
    <location>
        <begin position="32"/>
        <end position="61"/>
    </location>
</feature>
<dbReference type="InterPro" id="IPR022755">
    <property type="entry name" value="Znf_C2H2_jaz"/>
</dbReference>
<evidence type="ECO:0000313" key="8">
    <source>
        <dbReference type="Proteomes" id="UP000730481"/>
    </source>
</evidence>
<dbReference type="Proteomes" id="UP000730481">
    <property type="component" value="Unassembled WGS sequence"/>
</dbReference>
<keyword evidence="3 5" id="KW-0863">Zinc-finger</keyword>
<organism evidence="7 8">
    <name type="scientific">Fusarium beomiforme</name>
    <dbReference type="NCBI Taxonomy" id="44412"/>
    <lineage>
        <taxon>Eukaryota</taxon>
        <taxon>Fungi</taxon>
        <taxon>Dikarya</taxon>
        <taxon>Ascomycota</taxon>
        <taxon>Pezizomycotina</taxon>
        <taxon>Sordariomycetes</taxon>
        <taxon>Hypocreomycetidae</taxon>
        <taxon>Hypocreales</taxon>
        <taxon>Nectriaceae</taxon>
        <taxon>Fusarium</taxon>
        <taxon>Fusarium burgessii species complex</taxon>
    </lineage>
</organism>
<dbReference type="InterPro" id="IPR013087">
    <property type="entry name" value="Znf_C2H2_type"/>
</dbReference>
<dbReference type="Pfam" id="PF12756">
    <property type="entry name" value="zf-C2H2_2"/>
    <property type="match status" value="1"/>
</dbReference>